<keyword evidence="1" id="KW-0812">Transmembrane</keyword>
<evidence type="ECO:0000313" key="3">
    <source>
        <dbReference type="Proteomes" id="UP000184749"/>
    </source>
</evidence>
<organism evidence="2 3">
    <name type="scientific">Rhizobium gallicum</name>
    <dbReference type="NCBI Taxonomy" id="56730"/>
    <lineage>
        <taxon>Bacteria</taxon>
        <taxon>Pseudomonadati</taxon>
        <taxon>Pseudomonadota</taxon>
        <taxon>Alphaproteobacteria</taxon>
        <taxon>Hyphomicrobiales</taxon>
        <taxon>Rhizobiaceae</taxon>
        <taxon>Rhizobium/Agrobacterium group</taxon>
        <taxon>Rhizobium</taxon>
    </lineage>
</organism>
<reference evidence="2 3" key="1">
    <citation type="submission" date="2016-09" db="EMBL/GenBank/DDBJ databases">
        <title>The complete genome sequences of Rhizobium gallicum, symbiovars gallicum and phaseoli, symbionts associated to common bean (Phaseolus vulgaris).</title>
        <authorList>
            <person name="Bustos P."/>
            <person name="Santamaria R.I."/>
            <person name="Perez-Carrascal O.M."/>
            <person name="Juarez S."/>
            <person name="Lozano L."/>
            <person name="Martinez-Flores I."/>
            <person name="Martinez-Romero E."/>
            <person name="Cevallos M."/>
            <person name="Romero D."/>
            <person name="Davila G."/>
            <person name="Gonzalez V."/>
        </authorList>
    </citation>
    <scope>NUCLEOTIDE SEQUENCE [LARGE SCALE GENOMIC DNA]</scope>
    <source>
        <strain evidence="2 3">IE4872</strain>
        <plasmid evidence="3">prgalie4872d</plasmid>
    </source>
</reference>
<keyword evidence="1" id="KW-1133">Transmembrane helix</keyword>
<protein>
    <submittedName>
        <fullName evidence="2">Uncharacterized protein</fullName>
    </submittedName>
</protein>
<keyword evidence="1" id="KW-0472">Membrane</keyword>
<accession>A0A1L5NSQ2</accession>
<feature type="transmembrane region" description="Helical" evidence="1">
    <location>
        <begin position="33"/>
        <end position="54"/>
    </location>
</feature>
<dbReference type="EMBL" id="CP017105">
    <property type="protein sequence ID" value="APO70924.1"/>
    <property type="molecule type" value="Genomic_DNA"/>
</dbReference>
<keyword evidence="2" id="KW-0614">Plasmid</keyword>
<gene>
    <name evidence="2" type="ORF">IE4872_PD00390</name>
</gene>
<proteinExistence type="predicted"/>
<evidence type="ECO:0000256" key="1">
    <source>
        <dbReference type="SAM" id="Phobius"/>
    </source>
</evidence>
<evidence type="ECO:0000313" key="2">
    <source>
        <dbReference type="EMBL" id="APO70924.1"/>
    </source>
</evidence>
<dbReference type="AlphaFoldDB" id="A0A1L5NSQ2"/>
<dbReference type="Proteomes" id="UP000184749">
    <property type="component" value="Plasmid pRgalIE4872d"/>
</dbReference>
<name>A0A1L5NSQ2_9HYPH</name>
<sequence>MLLDGNPSASDRDQLVEGIFARSMARTVPLNPAFLRSTSLSFVFLWAGWLSFVYESKEIMRHEEGVG</sequence>
<geneLocation type="plasmid" evidence="3">
    <name>prgalie4872d</name>
</geneLocation>